<dbReference type="Proteomes" id="UP000264960">
    <property type="component" value="Chromosome"/>
</dbReference>
<dbReference type="EMBL" id="CP027116">
    <property type="protein sequence ID" value="AVM23905.1"/>
    <property type="molecule type" value="Genomic_DNA"/>
</dbReference>
<proteinExistence type="predicted"/>
<accession>A0AAD0HMB5</accession>
<protein>
    <submittedName>
        <fullName evidence="1">Uncharacterized protein</fullName>
    </submittedName>
</protein>
<dbReference type="AlphaFoldDB" id="A0AAD0HMB5"/>
<sequence length="133" mass="15880">MNNTNSQMNHYHQGNPYHTFENVYTANHEHMMAPNMNDPMNMPNHYHHVKKDKYSGHYPHHHSAYSPYSNQYDAFSHVPMKDHYHHGHYGGYGMMPNHPYGYQDMQMMMPPNQQMPGHGYGMNQPNLHFPRYY</sequence>
<dbReference type="RefSeq" id="WP_117730371.1">
    <property type="nucleotide sequence ID" value="NZ_CP027116.1"/>
</dbReference>
<evidence type="ECO:0000313" key="1">
    <source>
        <dbReference type="EMBL" id="AVM23905.1"/>
    </source>
</evidence>
<reference evidence="1 2" key="1">
    <citation type="submission" date="2018-02" db="EMBL/GenBank/DDBJ databases">
        <title>The complete genome of two Bacillus pumilus strains from Cuatro Cienegas, Coahuila, Mexico.</title>
        <authorList>
            <person name="Zarza E."/>
            <person name="Alcaraz L.D."/>
            <person name="Aguilar-Salinas B."/>
            <person name="Islas A."/>
            <person name="Olmedo-Alvarez G."/>
        </authorList>
    </citation>
    <scope>NUCLEOTIDE SEQUENCE [LARGE SCALE GENOMIC DNA]</scope>
    <source>
        <strain evidence="1 2">145</strain>
    </source>
</reference>
<organism evidence="1 2">
    <name type="scientific">Bacillus pumilus</name>
    <name type="common">Bacillus mesentericus</name>
    <dbReference type="NCBI Taxonomy" id="1408"/>
    <lineage>
        <taxon>Bacteria</taxon>
        <taxon>Bacillati</taxon>
        <taxon>Bacillota</taxon>
        <taxon>Bacilli</taxon>
        <taxon>Bacillales</taxon>
        <taxon>Bacillaceae</taxon>
        <taxon>Bacillus</taxon>
    </lineage>
</organism>
<evidence type="ECO:0000313" key="2">
    <source>
        <dbReference type="Proteomes" id="UP000264960"/>
    </source>
</evidence>
<gene>
    <name evidence="1" type="ORF">C5695_08665</name>
</gene>
<name>A0AAD0HMB5_BACPU</name>